<reference evidence="10" key="1">
    <citation type="submission" date="2016-03" db="EMBL/GenBank/DDBJ databases">
        <title>Complete genome sequence of the type strain Actinoalloteichus hymeniacidonis DSM 45092.</title>
        <authorList>
            <person name="Schaffert L."/>
            <person name="Albersmeier A."/>
            <person name="Winkler A."/>
            <person name="Kalinowski J."/>
            <person name="Zotchev S."/>
            <person name="Ruckert C."/>
        </authorList>
    </citation>
    <scope>NUCLEOTIDE SEQUENCE [LARGE SCALE GENOMIC DNA]</scope>
    <source>
        <strain evidence="10">HPA177(T) (DSM 45092(T))</strain>
    </source>
</reference>
<proteinExistence type="inferred from homology"/>
<evidence type="ECO:0000256" key="2">
    <source>
        <dbReference type="ARBA" id="ARBA00007362"/>
    </source>
</evidence>
<sequence>MAESGRGESTEAASVAGGRTAALLLVLTGGSALQFGAALATTLFVQIGPTGTVTLRLALAAVVLLIVARPRLRGRSRTDLAAAAGLGVAFAVMNVGIYEAMARMPLGPAVTLEFLGPLGLAVVLSRRLRDVAWVLLAGVGVVLLSSGGFDRLDPVGMLFALGSGVGWACYILLSAQTGRRFPGIQGLAVAMTFASVLVVPLGIASAGSALLSPTTLGIGLAVALLSSVLPYSVEMLALRRIPARVFGVLMSLGPALAAVAGFIVLGQQLTGREVLAIGLVIVASGGATLFSRAPAEPGPG</sequence>
<dbReference type="AlphaFoldDB" id="A0AAC9MXV0"/>
<comment type="similarity">
    <text evidence="2">Belongs to the EamA transporter family.</text>
</comment>
<keyword evidence="6 7" id="KW-0472">Membrane</keyword>
<feature type="transmembrane region" description="Helical" evidence="7">
    <location>
        <begin position="51"/>
        <end position="68"/>
    </location>
</feature>
<dbReference type="PANTHER" id="PTHR42920:SF5">
    <property type="entry name" value="EAMA DOMAIN-CONTAINING PROTEIN"/>
    <property type="match status" value="1"/>
</dbReference>
<gene>
    <name evidence="9" type="ORF">TL08_07005</name>
</gene>
<dbReference type="KEGG" id="ahm:TL08_07005"/>
<evidence type="ECO:0000256" key="1">
    <source>
        <dbReference type="ARBA" id="ARBA00004651"/>
    </source>
</evidence>
<dbReference type="InterPro" id="IPR051258">
    <property type="entry name" value="Diverse_Substrate_Transporter"/>
</dbReference>
<feature type="transmembrane region" description="Helical" evidence="7">
    <location>
        <begin position="245"/>
        <end position="268"/>
    </location>
</feature>
<dbReference type="EMBL" id="CP014859">
    <property type="protein sequence ID" value="AOS62221.1"/>
    <property type="molecule type" value="Genomic_DNA"/>
</dbReference>
<keyword evidence="4 7" id="KW-0812">Transmembrane</keyword>
<evidence type="ECO:0000256" key="5">
    <source>
        <dbReference type="ARBA" id="ARBA00022989"/>
    </source>
</evidence>
<keyword evidence="5 7" id="KW-1133">Transmembrane helix</keyword>
<evidence type="ECO:0000256" key="4">
    <source>
        <dbReference type="ARBA" id="ARBA00022692"/>
    </source>
</evidence>
<feature type="transmembrane region" description="Helical" evidence="7">
    <location>
        <begin position="187"/>
        <end position="210"/>
    </location>
</feature>
<feature type="transmembrane region" description="Helical" evidence="7">
    <location>
        <begin position="21"/>
        <end position="45"/>
    </location>
</feature>
<dbReference type="InterPro" id="IPR000620">
    <property type="entry name" value="EamA_dom"/>
</dbReference>
<protein>
    <submittedName>
        <fullName evidence="9">Permease, DMT superfamily</fullName>
    </submittedName>
</protein>
<dbReference type="PANTHER" id="PTHR42920">
    <property type="entry name" value="OS03G0707200 PROTEIN-RELATED"/>
    <property type="match status" value="1"/>
</dbReference>
<comment type="subcellular location">
    <subcellularLocation>
        <location evidence="1">Cell membrane</location>
        <topology evidence="1">Multi-pass membrane protein</topology>
    </subcellularLocation>
</comment>
<dbReference type="RefSeq" id="WP_069847511.1">
    <property type="nucleotide sequence ID" value="NZ_CP014859.1"/>
</dbReference>
<evidence type="ECO:0000256" key="6">
    <source>
        <dbReference type="ARBA" id="ARBA00023136"/>
    </source>
</evidence>
<feature type="transmembrane region" description="Helical" evidence="7">
    <location>
        <begin position="216"/>
        <end position="233"/>
    </location>
</feature>
<feature type="transmembrane region" description="Helical" evidence="7">
    <location>
        <begin position="155"/>
        <end position="175"/>
    </location>
</feature>
<name>A0AAC9MXV0_9PSEU</name>
<evidence type="ECO:0000313" key="10">
    <source>
        <dbReference type="Proteomes" id="UP000095210"/>
    </source>
</evidence>
<dbReference type="Proteomes" id="UP000095210">
    <property type="component" value="Chromosome"/>
</dbReference>
<evidence type="ECO:0000313" key="9">
    <source>
        <dbReference type="EMBL" id="AOS62221.1"/>
    </source>
</evidence>
<keyword evidence="3" id="KW-1003">Cell membrane</keyword>
<dbReference type="SUPFAM" id="SSF103481">
    <property type="entry name" value="Multidrug resistance efflux transporter EmrE"/>
    <property type="match status" value="2"/>
</dbReference>
<feature type="transmembrane region" description="Helical" evidence="7">
    <location>
        <begin position="131"/>
        <end position="149"/>
    </location>
</feature>
<dbReference type="GO" id="GO:0005886">
    <property type="term" value="C:plasma membrane"/>
    <property type="evidence" value="ECO:0007669"/>
    <property type="project" value="UniProtKB-SubCell"/>
</dbReference>
<evidence type="ECO:0000256" key="3">
    <source>
        <dbReference type="ARBA" id="ARBA00022475"/>
    </source>
</evidence>
<dbReference type="InterPro" id="IPR037185">
    <property type="entry name" value="EmrE-like"/>
</dbReference>
<evidence type="ECO:0000256" key="7">
    <source>
        <dbReference type="SAM" id="Phobius"/>
    </source>
</evidence>
<feature type="transmembrane region" description="Helical" evidence="7">
    <location>
        <begin position="80"/>
        <end position="98"/>
    </location>
</feature>
<dbReference type="Pfam" id="PF00892">
    <property type="entry name" value="EamA"/>
    <property type="match status" value="1"/>
</dbReference>
<accession>A0AAC9MXV0</accession>
<organism evidence="9 10">
    <name type="scientific">Actinoalloteichus hymeniacidonis</name>
    <dbReference type="NCBI Taxonomy" id="340345"/>
    <lineage>
        <taxon>Bacteria</taxon>
        <taxon>Bacillati</taxon>
        <taxon>Actinomycetota</taxon>
        <taxon>Actinomycetes</taxon>
        <taxon>Pseudonocardiales</taxon>
        <taxon>Pseudonocardiaceae</taxon>
        <taxon>Actinoalloteichus</taxon>
    </lineage>
</organism>
<evidence type="ECO:0000259" key="8">
    <source>
        <dbReference type="Pfam" id="PF00892"/>
    </source>
</evidence>
<feature type="transmembrane region" description="Helical" evidence="7">
    <location>
        <begin position="104"/>
        <end position="124"/>
    </location>
</feature>
<feature type="transmembrane region" description="Helical" evidence="7">
    <location>
        <begin position="274"/>
        <end position="291"/>
    </location>
</feature>
<keyword evidence="10" id="KW-1185">Reference proteome</keyword>
<feature type="domain" description="EamA" evidence="8">
    <location>
        <begin position="156"/>
        <end position="283"/>
    </location>
</feature>